<keyword evidence="2" id="KW-1185">Reference proteome</keyword>
<accession>A0ABT1I5Z4</accession>
<evidence type="ECO:0000313" key="2">
    <source>
        <dbReference type="Proteomes" id="UP001205185"/>
    </source>
</evidence>
<comment type="caution">
    <text evidence="1">The sequence shown here is derived from an EMBL/GenBank/DDBJ whole genome shotgun (WGS) entry which is preliminary data.</text>
</comment>
<dbReference type="RefSeq" id="WP_253884920.1">
    <property type="nucleotide sequence ID" value="NZ_BAAAVB010000026.1"/>
</dbReference>
<gene>
    <name evidence="1" type="ORF">LV75_000478</name>
</gene>
<sequence length="92" mass="10160">MPIRRPVVADPALAALLAELRLVHVAAGEPTVRDLAVRSGGRISRDTVHRVLAADRVPRWRNLELVVLALGGDVDRFHELWVAARAAEVEQR</sequence>
<dbReference type="Proteomes" id="UP001205185">
    <property type="component" value="Unassembled WGS sequence"/>
</dbReference>
<proteinExistence type="predicted"/>
<evidence type="ECO:0008006" key="3">
    <source>
        <dbReference type="Google" id="ProtNLM"/>
    </source>
</evidence>
<organism evidence="1 2">
    <name type="scientific">Actinokineospora diospyrosa</name>
    <dbReference type="NCBI Taxonomy" id="103728"/>
    <lineage>
        <taxon>Bacteria</taxon>
        <taxon>Bacillati</taxon>
        <taxon>Actinomycetota</taxon>
        <taxon>Actinomycetes</taxon>
        <taxon>Pseudonocardiales</taxon>
        <taxon>Pseudonocardiaceae</taxon>
        <taxon>Actinokineospora</taxon>
    </lineage>
</organism>
<dbReference type="EMBL" id="JAMTCO010000001">
    <property type="protein sequence ID" value="MCP2267996.1"/>
    <property type="molecule type" value="Genomic_DNA"/>
</dbReference>
<evidence type="ECO:0000313" key="1">
    <source>
        <dbReference type="EMBL" id="MCP2267996.1"/>
    </source>
</evidence>
<name>A0ABT1I5Z4_9PSEU</name>
<reference evidence="1 2" key="1">
    <citation type="submission" date="2022-06" db="EMBL/GenBank/DDBJ databases">
        <title>Genomic Encyclopedia of Archaeal and Bacterial Type Strains, Phase II (KMG-II): from individual species to whole genera.</title>
        <authorList>
            <person name="Goeker M."/>
        </authorList>
    </citation>
    <scope>NUCLEOTIDE SEQUENCE [LARGE SCALE GENOMIC DNA]</scope>
    <source>
        <strain evidence="1 2">DSM 44255</strain>
    </source>
</reference>
<protein>
    <recommendedName>
        <fullName evidence="3">XRE family transcriptional regulator</fullName>
    </recommendedName>
</protein>